<dbReference type="Gene3D" id="3.40.50.80">
    <property type="entry name" value="Nucleotide-binding domain of ferredoxin-NADP reductase (FNR) module"/>
    <property type="match status" value="1"/>
</dbReference>
<dbReference type="PRINTS" id="PR00371">
    <property type="entry name" value="FPNCR"/>
</dbReference>
<dbReference type="InterPro" id="IPR001709">
    <property type="entry name" value="Flavoprot_Pyr_Nucl_cyt_Rdtase"/>
</dbReference>
<evidence type="ECO:0000256" key="3">
    <source>
        <dbReference type="ARBA" id="ARBA00022827"/>
    </source>
</evidence>
<gene>
    <name evidence="6" type="ORF">B0T10DRAFT_582720</name>
</gene>
<dbReference type="GO" id="GO:0005829">
    <property type="term" value="C:cytosol"/>
    <property type="evidence" value="ECO:0007669"/>
    <property type="project" value="TreeGrafter"/>
</dbReference>
<dbReference type="OrthoDB" id="5243172at2759"/>
<dbReference type="GO" id="GO:0003958">
    <property type="term" value="F:NADPH-hemoprotein reductase activity"/>
    <property type="evidence" value="ECO:0007669"/>
    <property type="project" value="TreeGrafter"/>
</dbReference>
<name>A0A9P9AKM9_9HYPO</name>
<dbReference type="InterPro" id="IPR001433">
    <property type="entry name" value="OxRdtase_FAD/NAD-bd"/>
</dbReference>
<dbReference type="AlphaFoldDB" id="A0A9P9AKM9"/>
<dbReference type="GO" id="GO:0010181">
    <property type="term" value="F:FMN binding"/>
    <property type="evidence" value="ECO:0007669"/>
    <property type="project" value="TreeGrafter"/>
</dbReference>
<feature type="domain" description="Oxidoreductase FAD/NAD(P)-binding" evidence="4">
    <location>
        <begin position="170"/>
        <end position="255"/>
    </location>
</feature>
<evidence type="ECO:0000256" key="1">
    <source>
        <dbReference type="ARBA" id="ARBA00001974"/>
    </source>
</evidence>
<dbReference type="InterPro" id="IPR003097">
    <property type="entry name" value="CysJ-like_FAD-binding"/>
</dbReference>
<dbReference type="SUPFAM" id="SSF63380">
    <property type="entry name" value="Riboflavin synthase domain-like"/>
    <property type="match status" value="1"/>
</dbReference>
<keyword evidence="7" id="KW-1185">Reference proteome</keyword>
<keyword evidence="2" id="KW-0285">Flavoprotein</keyword>
<keyword evidence="3" id="KW-0274">FAD</keyword>
<evidence type="ECO:0000313" key="6">
    <source>
        <dbReference type="EMBL" id="KAH6879399.1"/>
    </source>
</evidence>
<organism evidence="6 7">
    <name type="scientific">Thelonectria olida</name>
    <dbReference type="NCBI Taxonomy" id="1576542"/>
    <lineage>
        <taxon>Eukaryota</taxon>
        <taxon>Fungi</taxon>
        <taxon>Dikarya</taxon>
        <taxon>Ascomycota</taxon>
        <taxon>Pezizomycotina</taxon>
        <taxon>Sordariomycetes</taxon>
        <taxon>Hypocreomycetidae</taxon>
        <taxon>Hypocreales</taxon>
        <taxon>Nectriaceae</taxon>
        <taxon>Thelonectria</taxon>
    </lineage>
</organism>
<feature type="domain" description="Sulfite reductase [NADPH] flavoprotein alpha-component-like FAD-binding" evidence="5">
    <location>
        <begin position="3"/>
        <end position="106"/>
    </location>
</feature>
<sequence length="266" mass="28897">MPRDTIQALVQFAPSPSIGTFLEALAKSDAAYLEFSQANYMTFGRLLESTAKKGGLPDEAAWQALPLSLVVEALRALQSRLYSISSSSMISPKTPSITARVIKTPLSGAPDQSSQGLISNHLRSASLLANSQALLPGLSLAITRDPLPRLHVSIRKSSFRPPASTRHIIMVSAGTGVAPFRGFLLERARLYAMARPVGYSLLFFSYRSPDEDYIYREELGSTASTLPGAEVIPAFSRVKYDGKPGRGYVQDAIKAWTEELCSMILD</sequence>
<dbReference type="PANTHER" id="PTHR19384">
    <property type="entry name" value="NITRIC OXIDE SYNTHASE-RELATED"/>
    <property type="match status" value="1"/>
</dbReference>
<dbReference type="InterPro" id="IPR017938">
    <property type="entry name" value="Riboflavin_synthase-like_b-brl"/>
</dbReference>
<comment type="cofactor">
    <cofactor evidence="1">
        <name>FAD</name>
        <dbReference type="ChEBI" id="CHEBI:57692"/>
    </cofactor>
</comment>
<proteinExistence type="predicted"/>
<evidence type="ECO:0000256" key="2">
    <source>
        <dbReference type="ARBA" id="ARBA00022630"/>
    </source>
</evidence>
<reference evidence="6 7" key="1">
    <citation type="journal article" date="2021" name="Nat. Commun.">
        <title>Genetic determinants of endophytism in the Arabidopsis root mycobiome.</title>
        <authorList>
            <person name="Mesny F."/>
            <person name="Miyauchi S."/>
            <person name="Thiergart T."/>
            <person name="Pickel B."/>
            <person name="Atanasova L."/>
            <person name="Karlsson M."/>
            <person name="Huettel B."/>
            <person name="Barry K.W."/>
            <person name="Haridas S."/>
            <person name="Chen C."/>
            <person name="Bauer D."/>
            <person name="Andreopoulos W."/>
            <person name="Pangilinan J."/>
            <person name="LaButti K."/>
            <person name="Riley R."/>
            <person name="Lipzen A."/>
            <person name="Clum A."/>
            <person name="Drula E."/>
            <person name="Henrissat B."/>
            <person name="Kohler A."/>
            <person name="Grigoriev I.V."/>
            <person name="Martin F.M."/>
            <person name="Hacquard S."/>
        </authorList>
    </citation>
    <scope>NUCLEOTIDE SEQUENCE [LARGE SCALE GENOMIC DNA]</scope>
    <source>
        <strain evidence="6 7">MPI-CAGE-CH-0241</strain>
    </source>
</reference>
<dbReference type="Proteomes" id="UP000777438">
    <property type="component" value="Unassembled WGS sequence"/>
</dbReference>
<dbReference type="Pfam" id="PF00175">
    <property type="entry name" value="NAD_binding_1"/>
    <property type="match status" value="1"/>
</dbReference>
<dbReference type="GO" id="GO:0050660">
    <property type="term" value="F:flavin adenine dinucleotide binding"/>
    <property type="evidence" value="ECO:0007669"/>
    <property type="project" value="TreeGrafter"/>
</dbReference>
<dbReference type="Pfam" id="PF00667">
    <property type="entry name" value="FAD_binding_1"/>
    <property type="match status" value="1"/>
</dbReference>
<dbReference type="InterPro" id="IPR039261">
    <property type="entry name" value="FNR_nucleotide-bd"/>
</dbReference>
<evidence type="ECO:0000313" key="7">
    <source>
        <dbReference type="Proteomes" id="UP000777438"/>
    </source>
</evidence>
<dbReference type="EMBL" id="JAGPYM010000029">
    <property type="protein sequence ID" value="KAH6879399.1"/>
    <property type="molecule type" value="Genomic_DNA"/>
</dbReference>
<dbReference type="SUPFAM" id="SSF52343">
    <property type="entry name" value="Ferredoxin reductase-like, C-terminal NADP-linked domain"/>
    <property type="match status" value="1"/>
</dbReference>
<evidence type="ECO:0000259" key="5">
    <source>
        <dbReference type="Pfam" id="PF00667"/>
    </source>
</evidence>
<comment type="caution">
    <text evidence="6">The sequence shown here is derived from an EMBL/GenBank/DDBJ whole genome shotgun (WGS) entry which is preliminary data.</text>
</comment>
<evidence type="ECO:0000259" key="4">
    <source>
        <dbReference type="Pfam" id="PF00175"/>
    </source>
</evidence>
<accession>A0A9P9AKM9</accession>
<dbReference type="Gene3D" id="2.40.30.10">
    <property type="entry name" value="Translation factors"/>
    <property type="match status" value="1"/>
</dbReference>
<dbReference type="PANTHER" id="PTHR19384:SF108">
    <property type="entry name" value="NADPH--CYTOCHROME P450 REDUCTASE"/>
    <property type="match status" value="1"/>
</dbReference>
<protein>
    <submittedName>
        <fullName evidence="6">Uncharacterized protein</fullName>
    </submittedName>
</protein>